<dbReference type="AlphaFoldDB" id="A0A1N6F0Q9"/>
<dbReference type="Pfam" id="PF02237">
    <property type="entry name" value="BPL_C"/>
    <property type="match status" value="1"/>
</dbReference>
<dbReference type="EC" id="6.3.4.15" evidence="3"/>
<name>A0A1N6F0Q9_9RHOB</name>
<evidence type="ECO:0000259" key="5">
    <source>
        <dbReference type="PROSITE" id="PS51733"/>
    </source>
</evidence>
<dbReference type="CDD" id="cd16442">
    <property type="entry name" value="BPL"/>
    <property type="match status" value="1"/>
</dbReference>
<evidence type="ECO:0000313" key="7">
    <source>
        <dbReference type="Proteomes" id="UP000184932"/>
    </source>
</evidence>
<gene>
    <name evidence="6" type="ORF">SAMN05444002_1266</name>
</gene>
<dbReference type="Pfam" id="PF03099">
    <property type="entry name" value="BPL_LplA_LipB"/>
    <property type="match status" value="1"/>
</dbReference>
<comment type="catalytic activity">
    <reaction evidence="4">
        <text>biotin + L-lysyl-[protein] + ATP = N(6)-biotinyl-L-lysyl-[protein] + AMP + diphosphate + H(+)</text>
        <dbReference type="Rhea" id="RHEA:11756"/>
        <dbReference type="Rhea" id="RHEA-COMP:9752"/>
        <dbReference type="Rhea" id="RHEA-COMP:10505"/>
        <dbReference type="ChEBI" id="CHEBI:15378"/>
        <dbReference type="ChEBI" id="CHEBI:29969"/>
        <dbReference type="ChEBI" id="CHEBI:30616"/>
        <dbReference type="ChEBI" id="CHEBI:33019"/>
        <dbReference type="ChEBI" id="CHEBI:57586"/>
        <dbReference type="ChEBI" id="CHEBI:83144"/>
        <dbReference type="ChEBI" id="CHEBI:456215"/>
        <dbReference type="EC" id="6.3.4.15"/>
    </reaction>
</comment>
<dbReference type="PANTHER" id="PTHR12835:SF5">
    <property type="entry name" value="BIOTIN--PROTEIN LIGASE"/>
    <property type="match status" value="1"/>
</dbReference>
<dbReference type="STRING" id="1217970.SAMN05444002_1266"/>
<dbReference type="EMBL" id="FSRL01000001">
    <property type="protein sequence ID" value="SIN88823.1"/>
    <property type="molecule type" value="Genomic_DNA"/>
</dbReference>
<keyword evidence="7" id="KW-1185">Reference proteome</keyword>
<protein>
    <recommendedName>
        <fullName evidence="3">biotin--[biotin carboxyl-carrier protein] ligase</fullName>
        <ecNumber evidence="3">6.3.4.15</ecNumber>
    </recommendedName>
</protein>
<feature type="domain" description="BPL/LPL catalytic" evidence="5">
    <location>
        <begin position="1"/>
        <end position="170"/>
    </location>
</feature>
<dbReference type="Proteomes" id="UP000184932">
    <property type="component" value="Unassembled WGS sequence"/>
</dbReference>
<keyword evidence="1 6" id="KW-0436">Ligase</keyword>
<dbReference type="PANTHER" id="PTHR12835">
    <property type="entry name" value="BIOTIN PROTEIN LIGASE"/>
    <property type="match status" value="1"/>
</dbReference>
<evidence type="ECO:0000256" key="4">
    <source>
        <dbReference type="ARBA" id="ARBA00047846"/>
    </source>
</evidence>
<organism evidence="6 7">
    <name type="scientific">Vannielia litorea</name>
    <dbReference type="NCBI Taxonomy" id="1217970"/>
    <lineage>
        <taxon>Bacteria</taxon>
        <taxon>Pseudomonadati</taxon>
        <taxon>Pseudomonadota</taxon>
        <taxon>Alphaproteobacteria</taxon>
        <taxon>Rhodobacterales</taxon>
        <taxon>Paracoccaceae</taxon>
        <taxon>Vannielia</taxon>
    </lineage>
</organism>
<dbReference type="SUPFAM" id="SSF55681">
    <property type="entry name" value="Class II aaRS and biotin synthetases"/>
    <property type="match status" value="1"/>
</dbReference>
<dbReference type="NCBIfam" id="TIGR00121">
    <property type="entry name" value="birA_ligase"/>
    <property type="match status" value="1"/>
</dbReference>
<dbReference type="Gene3D" id="3.30.930.10">
    <property type="entry name" value="Bira Bifunctional Protein, Domain 2"/>
    <property type="match status" value="1"/>
</dbReference>
<evidence type="ECO:0000256" key="2">
    <source>
        <dbReference type="ARBA" id="ARBA00023267"/>
    </source>
</evidence>
<evidence type="ECO:0000313" key="6">
    <source>
        <dbReference type="EMBL" id="SIN88823.1"/>
    </source>
</evidence>
<dbReference type="PROSITE" id="PS51733">
    <property type="entry name" value="BPL_LPL_CATALYTIC"/>
    <property type="match status" value="1"/>
</dbReference>
<dbReference type="InterPro" id="IPR045864">
    <property type="entry name" value="aa-tRNA-synth_II/BPL/LPL"/>
</dbReference>
<evidence type="ECO:0000256" key="3">
    <source>
        <dbReference type="ARBA" id="ARBA00024227"/>
    </source>
</evidence>
<evidence type="ECO:0000256" key="1">
    <source>
        <dbReference type="ARBA" id="ARBA00022598"/>
    </source>
</evidence>
<dbReference type="OrthoDB" id="9807064at2"/>
<dbReference type="InterPro" id="IPR004408">
    <property type="entry name" value="Biotin_CoA_COase_ligase"/>
</dbReference>
<sequence>MTVARDGFAGYLRPTWVLAHRQTGGHGRRGRPWANPRGAFTATLALPRPGTAQAAAQRSFVAALALFDAVVAVTGRPDGLSLKWPNDVLLNGGKLAGILLESLGPRRDGTLDGLLIGIGVNLIEPPVAGEVEEGAVRPVALAEETGVQVTPEEFLDALAPAYARHEQAFTAQGFGPIRRAWLDRAARLGQTITARLPGEAVTGTFKTIDEMGYLQLQTDTGLRGIAAAEVFF</sequence>
<dbReference type="GO" id="GO:0004077">
    <property type="term" value="F:biotin--[biotin carboxyl-carrier protein] ligase activity"/>
    <property type="evidence" value="ECO:0007669"/>
    <property type="project" value="UniProtKB-EC"/>
</dbReference>
<accession>A0A1N6F0Q9</accession>
<dbReference type="InterPro" id="IPR003142">
    <property type="entry name" value="BPL_C"/>
</dbReference>
<dbReference type="InterPro" id="IPR004143">
    <property type="entry name" value="BPL_LPL_catalytic"/>
</dbReference>
<reference evidence="7" key="1">
    <citation type="submission" date="2016-11" db="EMBL/GenBank/DDBJ databases">
        <authorList>
            <person name="Varghese N."/>
            <person name="Submissions S."/>
        </authorList>
    </citation>
    <scope>NUCLEOTIDE SEQUENCE [LARGE SCALE GENOMIC DNA]</scope>
    <source>
        <strain evidence="7">DSM 29440</strain>
    </source>
</reference>
<dbReference type="Gene3D" id="2.30.30.100">
    <property type="match status" value="1"/>
</dbReference>
<keyword evidence="2" id="KW-0092">Biotin</keyword>
<dbReference type="GO" id="GO:0005737">
    <property type="term" value="C:cytoplasm"/>
    <property type="evidence" value="ECO:0007669"/>
    <property type="project" value="TreeGrafter"/>
</dbReference>
<proteinExistence type="predicted"/>